<sequence>MLSKTEKAEQDIDQDVILLADTLDEVLRSSASKTKEELSELHSKARGVLLDARSRLNGSVGLTQHVREVADHADSYVRGNPWQGVGMSLSIILCNCQPIKGDRLSGHR</sequence>
<reference evidence="2 3" key="1">
    <citation type="submission" date="2024-09" db="EMBL/GenBank/DDBJ databases">
        <authorList>
            <person name="Sun Q."/>
            <person name="Mori K."/>
        </authorList>
    </citation>
    <scope>NUCLEOTIDE SEQUENCE [LARGE SCALE GENOMIC DNA]</scope>
    <source>
        <strain evidence="2 3">CCM 8626</strain>
    </source>
</reference>
<feature type="domain" description="DUF883" evidence="1">
    <location>
        <begin position="11"/>
        <end position="57"/>
    </location>
</feature>
<organism evidence="2 3">
    <name type="scientific">Serratia aquatilis</name>
    <dbReference type="NCBI Taxonomy" id="1737515"/>
    <lineage>
        <taxon>Bacteria</taxon>
        <taxon>Pseudomonadati</taxon>
        <taxon>Pseudomonadota</taxon>
        <taxon>Gammaproteobacteria</taxon>
        <taxon>Enterobacterales</taxon>
        <taxon>Yersiniaceae</taxon>
        <taxon>Serratia</taxon>
    </lineage>
</organism>
<dbReference type="InterPro" id="IPR010279">
    <property type="entry name" value="YqjD/ElaB"/>
</dbReference>
<protein>
    <submittedName>
        <fullName evidence="2">YqjD family protein</fullName>
    </submittedName>
</protein>
<dbReference type="RefSeq" id="WP_380671821.1">
    <property type="nucleotide sequence ID" value="NZ_JBHLXG010000003.1"/>
</dbReference>
<dbReference type="Pfam" id="PF05957">
    <property type="entry name" value="DUF883"/>
    <property type="match status" value="1"/>
</dbReference>
<dbReference type="PANTHER" id="PTHR35893">
    <property type="entry name" value="INNER MEMBRANE PROTEIN-RELATED"/>
    <property type="match status" value="1"/>
</dbReference>
<dbReference type="InterPro" id="IPR043604">
    <property type="entry name" value="DUF883_N"/>
</dbReference>
<dbReference type="Proteomes" id="UP001589792">
    <property type="component" value="Unassembled WGS sequence"/>
</dbReference>
<evidence type="ECO:0000259" key="1">
    <source>
        <dbReference type="Pfam" id="PF05957"/>
    </source>
</evidence>
<name>A0ABV6E7I9_9GAMM</name>
<comment type="caution">
    <text evidence="2">The sequence shown here is derived from an EMBL/GenBank/DDBJ whole genome shotgun (WGS) entry which is preliminary data.</text>
</comment>
<dbReference type="EMBL" id="JBHLXG010000003">
    <property type="protein sequence ID" value="MFC0224960.1"/>
    <property type="molecule type" value="Genomic_DNA"/>
</dbReference>
<evidence type="ECO:0000313" key="3">
    <source>
        <dbReference type="Proteomes" id="UP001589792"/>
    </source>
</evidence>
<feature type="non-terminal residue" evidence="2">
    <location>
        <position position="108"/>
    </location>
</feature>
<accession>A0ABV6E7I9</accession>
<evidence type="ECO:0000313" key="2">
    <source>
        <dbReference type="EMBL" id="MFC0224960.1"/>
    </source>
</evidence>
<dbReference type="PANTHER" id="PTHR35893:SF3">
    <property type="entry name" value="INNER MEMBRANE PROTEIN"/>
    <property type="match status" value="1"/>
</dbReference>
<gene>
    <name evidence="2" type="ORF">ACFFJ3_00280</name>
</gene>
<proteinExistence type="predicted"/>
<keyword evidence="3" id="KW-1185">Reference proteome</keyword>